<dbReference type="AlphaFoldDB" id="A0A2I0SUR4"/>
<dbReference type="InterPro" id="IPR006311">
    <property type="entry name" value="TAT_signal"/>
</dbReference>
<dbReference type="SUPFAM" id="SSF56601">
    <property type="entry name" value="beta-lactamase/transpeptidase-like"/>
    <property type="match status" value="1"/>
</dbReference>
<keyword evidence="1" id="KW-0732">Signal</keyword>
<accession>A0A2I0SUR4</accession>
<sequence>MPVRRTAVVLAAALALGLAAGPLVAPASASPAPVAARTSTGPDAAALRAALAGLPDADATAALVRVGGSDGTWRGSAGVHDLESGRAADPDARFRAGSTTKVVTAAVVLQLAAEGRIGLGTPVQKYLPGLLPSSFEPVTVRQLLNHTSGIRAGDGFGDAFEDAYAHRFDTLTPRRVVASAVAKGPEFAPGTRQDYLNINYTVLGLLIEKVTGHSYEHEAARRILGPAGMRHTYFPGTDPRIHGPHNHGYQAVPRPDGTTAFVDVTDWNQADRWAAGDMISTTADLERLVTHLFRGDLVPARQLEEMFTVPSDIEGADMSAGLQRFEYGGTVYWLKSGARYGYSTVIAATRDLSRTVVYSVGSTDAKGEEMNPVARRIALAALK</sequence>
<comment type="caution">
    <text evidence="3">The sequence shown here is derived from an EMBL/GenBank/DDBJ whole genome shotgun (WGS) entry which is preliminary data.</text>
</comment>
<dbReference type="PANTHER" id="PTHR46825">
    <property type="entry name" value="D-ALANYL-D-ALANINE-CARBOXYPEPTIDASE/ENDOPEPTIDASE AMPH"/>
    <property type="match status" value="1"/>
</dbReference>
<feature type="domain" description="Beta-lactamase-related" evidence="2">
    <location>
        <begin position="66"/>
        <end position="375"/>
    </location>
</feature>
<dbReference type="Proteomes" id="UP000236178">
    <property type="component" value="Unassembled WGS sequence"/>
</dbReference>
<evidence type="ECO:0000313" key="3">
    <source>
        <dbReference type="EMBL" id="PKT73677.1"/>
    </source>
</evidence>
<dbReference type="InterPro" id="IPR012338">
    <property type="entry name" value="Beta-lactam/transpept-like"/>
</dbReference>
<feature type="signal peptide" evidence="1">
    <location>
        <begin position="1"/>
        <end position="25"/>
    </location>
</feature>
<dbReference type="Gene3D" id="3.40.710.10">
    <property type="entry name" value="DD-peptidase/beta-lactamase superfamily"/>
    <property type="match status" value="1"/>
</dbReference>
<dbReference type="Pfam" id="PF00144">
    <property type="entry name" value="Beta-lactamase"/>
    <property type="match status" value="1"/>
</dbReference>
<dbReference type="RefSeq" id="WP_103548616.1">
    <property type="nucleotide sequence ID" value="NZ_KZ626848.1"/>
</dbReference>
<dbReference type="EMBL" id="PJOS01000009">
    <property type="protein sequence ID" value="PKT73677.1"/>
    <property type="molecule type" value="Genomic_DNA"/>
</dbReference>
<evidence type="ECO:0000256" key="1">
    <source>
        <dbReference type="SAM" id="SignalP"/>
    </source>
</evidence>
<dbReference type="InterPro" id="IPR001466">
    <property type="entry name" value="Beta-lactam-related"/>
</dbReference>
<gene>
    <name evidence="3" type="ORF">CW362_07755</name>
</gene>
<name>A0A2I0SUR4_9ACTN</name>
<keyword evidence="4" id="KW-1185">Reference proteome</keyword>
<protein>
    <submittedName>
        <fullName evidence="3">Peptidase</fullName>
    </submittedName>
</protein>
<evidence type="ECO:0000259" key="2">
    <source>
        <dbReference type="Pfam" id="PF00144"/>
    </source>
</evidence>
<reference evidence="3 4" key="1">
    <citation type="submission" date="2017-12" db="EMBL/GenBank/DDBJ databases">
        <title>Streptomyces populusis sp. nov., a novel endophytic actinobacterium isolated from stems of Populus adenopoda Maxim.</title>
        <authorList>
            <person name="Wang Z."/>
        </authorList>
    </citation>
    <scope>NUCLEOTIDE SEQUENCE [LARGE SCALE GENOMIC DNA]</scope>
    <source>
        <strain evidence="3 4">A249</strain>
    </source>
</reference>
<proteinExistence type="predicted"/>
<organism evidence="3 4">
    <name type="scientific">Streptomyces populi</name>
    <dbReference type="NCBI Taxonomy" id="2058924"/>
    <lineage>
        <taxon>Bacteria</taxon>
        <taxon>Bacillati</taxon>
        <taxon>Actinomycetota</taxon>
        <taxon>Actinomycetes</taxon>
        <taxon>Kitasatosporales</taxon>
        <taxon>Streptomycetaceae</taxon>
        <taxon>Streptomyces</taxon>
    </lineage>
</organism>
<dbReference type="InterPro" id="IPR050491">
    <property type="entry name" value="AmpC-like"/>
</dbReference>
<evidence type="ECO:0000313" key="4">
    <source>
        <dbReference type="Proteomes" id="UP000236178"/>
    </source>
</evidence>
<dbReference type="OrthoDB" id="5177574at2"/>
<dbReference type="PROSITE" id="PS51318">
    <property type="entry name" value="TAT"/>
    <property type="match status" value="1"/>
</dbReference>
<feature type="chain" id="PRO_5039705662" evidence="1">
    <location>
        <begin position="26"/>
        <end position="383"/>
    </location>
</feature>
<dbReference type="PANTHER" id="PTHR46825:SF7">
    <property type="entry name" value="D-ALANYL-D-ALANINE CARBOXYPEPTIDASE"/>
    <property type="match status" value="1"/>
</dbReference>